<dbReference type="Pfam" id="PF00133">
    <property type="entry name" value="tRNA-synt_1"/>
    <property type="match status" value="1"/>
</dbReference>
<dbReference type="PANTHER" id="PTHR42765">
    <property type="entry name" value="SOLEUCYL-TRNA SYNTHETASE"/>
    <property type="match status" value="1"/>
</dbReference>
<evidence type="ECO:0000256" key="6">
    <source>
        <dbReference type="ARBA" id="ARBA00023146"/>
    </source>
</evidence>
<dbReference type="InterPro" id="IPR002301">
    <property type="entry name" value="Ile-tRNA-ligase"/>
</dbReference>
<dbReference type="OMA" id="PVYWGTE"/>
<dbReference type="eggNOG" id="KOG0433">
    <property type="taxonomic scope" value="Eukaryota"/>
</dbReference>
<comment type="caution">
    <text evidence="12">The sequence shown here is derived from an EMBL/GenBank/DDBJ whole genome shotgun (WGS) entry which is preliminary data.</text>
</comment>
<reference evidence="13" key="3">
    <citation type="journal article" date="2021" name="Int. J. Parasitol.">
        <title>Comparative analysis of gene expression between Babesia bovis blood stages and kinetes allowed by improved genome annotation.</title>
        <authorList>
            <person name="Ueti M.W."/>
            <person name="Johnson W.C."/>
            <person name="Kappmeyer L.S."/>
            <person name="Herndon D.R."/>
            <person name="Mousel M.R."/>
            <person name="Reif K.E."/>
            <person name="Taus N.S."/>
            <person name="Ifeonu O.O."/>
            <person name="Silva J.C."/>
            <person name="Suarez C.E."/>
            <person name="Brayton K.A."/>
        </authorList>
    </citation>
    <scope>NUCLEOTIDE SEQUENCE [LARGE SCALE GENOMIC DNA]</scope>
</reference>
<evidence type="ECO:0000256" key="5">
    <source>
        <dbReference type="ARBA" id="ARBA00022917"/>
    </source>
</evidence>
<organism evidence="12 13">
    <name type="scientific">Babesia bovis</name>
    <dbReference type="NCBI Taxonomy" id="5865"/>
    <lineage>
        <taxon>Eukaryota</taxon>
        <taxon>Sar</taxon>
        <taxon>Alveolata</taxon>
        <taxon>Apicomplexa</taxon>
        <taxon>Aconoidasida</taxon>
        <taxon>Piroplasmida</taxon>
        <taxon>Babesiidae</taxon>
        <taxon>Babesia</taxon>
    </lineage>
</organism>
<dbReference type="GeneID" id="5478328"/>
<feature type="region of interest" description="Disordered" evidence="8">
    <location>
        <begin position="743"/>
        <end position="770"/>
    </location>
</feature>
<evidence type="ECO:0000256" key="3">
    <source>
        <dbReference type="ARBA" id="ARBA00022741"/>
    </source>
</evidence>
<evidence type="ECO:0000313" key="12">
    <source>
        <dbReference type="EMBL" id="EDO06527.1"/>
    </source>
</evidence>
<dbReference type="CDD" id="cd07960">
    <property type="entry name" value="Anticodon_Ia_Ile_BEm"/>
    <property type="match status" value="1"/>
</dbReference>
<dbReference type="SUPFAM" id="SSF47323">
    <property type="entry name" value="Anticodon-binding domain of a subclass of class I aminoacyl-tRNA synthetases"/>
    <property type="match status" value="1"/>
</dbReference>
<dbReference type="GO" id="GO:0000049">
    <property type="term" value="F:tRNA binding"/>
    <property type="evidence" value="ECO:0007669"/>
    <property type="project" value="InterPro"/>
</dbReference>
<dbReference type="RefSeq" id="XP_001610095.1">
    <property type="nucleotide sequence ID" value="XM_001610045.1"/>
</dbReference>
<dbReference type="VEuPathDB" id="PiroplasmaDB:BBOV_II005760"/>
<evidence type="ECO:0000256" key="8">
    <source>
        <dbReference type="SAM" id="MobiDB-lite"/>
    </source>
</evidence>
<dbReference type="InterPro" id="IPR009008">
    <property type="entry name" value="Val/Leu/Ile-tRNA-synth_edit"/>
</dbReference>
<accession>A7AUB6</accession>
<dbReference type="InterPro" id="IPR033708">
    <property type="entry name" value="Anticodon_Ile_BEm"/>
</dbReference>
<dbReference type="SUPFAM" id="SSF52374">
    <property type="entry name" value="Nucleotidylyl transferase"/>
    <property type="match status" value="1"/>
</dbReference>
<dbReference type="PANTHER" id="PTHR42765:SF1">
    <property type="entry name" value="ISOLEUCINE--TRNA LIGASE, MITOCHONDRIAL"/>
    <property type="match status" value="1"/>
</dbReference>
<dbReference type="GO" id="GO:0005524">
    <property type="term" value="F:ATP binding"/>
    <property type="evidence" value="ECO:0007669"/>
    <property type="project" value="UniProtKB-KW"/>
</dbReference>
<dbReference type="GO" id="GO:0006428">
    <property type="term" value="P:isoleucyl-tRNA aminoacylation"/>
    <property type="evidence" value="ECO:0007669"/>
    <property type="project" value="InterPro"/>
</dbReference>
<keyword evidence="5" id="KW-0648">Protein biosynthesis</keyword>
<dbReference type="Gene3D" id="3.90.740.10">
    <property type="entry name" value="Valyl/Leucyl/Isoleucyl-tRNA synthetase, editing domain"/>
    <property type="match status" value="1"/>
</dbReference>
<evidence type="ECO:0000256" key="7">
    <source>
        <dbReference type="ARBA" id="ARBA00032665"/>
    </source>
</evidence>
<dbReference type="InParanoid" id="A7AUB6"/>
<gene>
    <name evidence="12" type="ORF">BBOV_II005760</name>
</gene>
<evidence type="ECO:0000259" key="10">
    <source>
        <dbReference type="Pfam" id="PF00133"/>
    </source>
</evidence>
<feature type="signal peptide" evidence="9">
    <location>
        <begin position="1"/>
        <end position="21"/>
    </location>
</feature>
<protein>
    <recommendedName>
        <fullName evidence="1">isoleucine--tRNA ligase</fullName>
        <ecNumber evidence="1">6.1.1.5</ecNumber>
    </recommendedName>
    <alternativeName>
        <fullName evidence="7">Isoleucyl-tRNA synthetase</fullName>
    </alternativeName>
</protein>
<dbReference type="EC" id="6.1.1.5" evidence="1"/>
<evidence type="ECO:0000256" key="1">
    <source>
        <dbReference type="ARBA" id="ARBA00013165"/>
    </source>
</evidence>
<evidence type="ECO:0000256" key="2">
    <source>
        <dbReference type="ARBA" id="ARBA00022598"/>
    </source>
</evidence>
<keyword evidence="2" id="KW-0436">Ligase</keyword>
<dbReference type="Proteomes" id="UP000002173">
    <property type="component" value="Unassembled WGS sequence"/>
</dbReference>
<dbReference type="Gene3D" id="3.40.50.620">
    <property type="entry name" value="HUPs"/>
    <property type="match status" value="2"/>
</dbReference>
<dbReference type="STRING" id="5865.A7AUB6"/>
<evidence type="ECO:0000256" key="4">
    <source>
        <dbReference type="ARBA" id="ARBA00022840"/>
    </source>
</evidence>
<evidence type="ECO:0000259" key="11">
    <source>
        <dbReference type="Pfam" id="PF08264"/>
    </source>
</evidence>
<dbReference type="Pfam" id="PF08264">
    <property type="entry name" value="Anticodon_1"/>
    <property type="match status" value="1"/>
</dbReference>
<keyword evidence="9" id="KW-0732">Signal</keyword>
<name>A7AUB6_BABBO</name>
<reference evidence="13" key="2">
    <citation type="journal article" date="2020" name="Data Brief">
        <title>Transcriptome dataset of Babesia bovis life stages within vertebrate and invertebrate hosts.</title>
        <authorList>
            <person name="Ueti M.W."/>
            <person name="Johnson W.C."/>
            <person name="Kappmeyer L.S."/>
            <person name="Herndon D.R."/>
            <person name="Mousel M.R."/>
            <person name="Reif K.E."/>
            <person name="Taus N.S."/>
            <person name="Ifeonu O.O."/>
            <person name="Silva J.C."/>
            <person name="Suarez C.E."/>
            <person name="Brayton K.A."/>
        </authorList>
    </citation>
    <scope>NUCLEOTIDE SEQUENCE [LARGE SCALE GENOMIC DNA]</scope>
</reference>
<keyword evidence="6 12" id="KW-0030">Aminoacyl-tRNA synthetase</keyword>
<keyword evidence="13" id="KW-1185">Reference proteome</keyword>
<dbReference type="AlphaFoldDB" id="A7AUB6"/>
<dbReference type="PRINTS" id="PR00984">
    <property type="entry name" value="TRNASYNTHILE"/>
</dbReference>
<dbReference type="EMBL" id="AAXT01000003">
    <property type="protein sequence ID" value="EDO06527.1"/>
    <property type="molecule type" value="Genomic_DNA"/>
</dbReference>
<feature type="chain" id="PRO_5002704382" description="isoleucine--tRNA ligase" evidence="9">
    <location>
        <begin position="22"/>
        <end position="1162"/>
    </location>
</feature>
<feature type="domain" description="Aminoacyl-tRNA synthetase class Ia" evidence="10">
    <location>
        <begin position="129"/>
        <end position="827"/>
    </location>
</feature>
<dbReference type="InterPro" id="IPR009080">
    <property type="entry name" value="tRNAsynth_Ia_anticodon-bd"/>
</dbReference>
<dbReference type="InterPro" id="IPR013155">
    <property type="entry name" value="M/V/L/I-tRNA-synth_anticd-bd"/>
</dbReference>
<dbReference type="GO" id="GO:0002161">
    <property type="term" value="F:aminoacyl-tRNA deacylase activity"/>
    <property type="evidence" value="ECO:0007669"/>
    <property type="project" value="InterPro"/>
</dbReference>
<dbReference type="KEGG" id="bbo:BBOV_II005760"/>
<evidence type="ECO:0000256" key="9">
    <source>
        <dbReference type="SAM" id="SignalP"/>
    </source>
</evidence>
<dbReference type="InterPro" id="IPR002300">
    <property type="entry name" value="aa-tRNA-synth_Ia"/>
</dbReference>
<dbReference type="SUPFAM" id="SSF50677">
    <property type="entry name" value="ValRS/IleRS/LeuRS editing domain"/>
    <property type="match status" value="1"/>
</dbReference>
<proteinExistence type="predicted"/>
<keyword evidence="3" id="KW-0547">Nucleotide-binding</keyword>
<dbReference type="InterPro" id="IPR014729">
    <property type="entry name" value="Rossmann-like_a/b/a_fold"/>
</dbReference>
<feature type="domain" description="Methionyl/Valyl/Leucyl/Isoleucyl-tRNA synthetase anticodon-binding" evidence="11">
    <location>
        <begin position="878"/>
        <end position="1021"/>
    </location>
</feature>
<dbReference type="GO" id="GO:0005739">
    <property type="term" value="C:mitochondrion"/>
    <property type="evidence" value="ECO:0007669"/>
    <property type="project" value="TreeGrafter"/>
</dbReference>
<dbReference type="GO" id="GO:0004822">
    <property type="term" value="F:isoleucine-tRNA ligase activity"/>
    <property type="evidence" value="ECO:0007669"/>
    <property type="project" value="UniProtKB-EC"/>
</dbReference>
<dbReference type="Gene3D" id="1.10.730.20">
    <property type="match status" value="1"/>
</dbReference>
<dbReference type="InterPro" id="IPR050081">
    <property type="entry name" value="Ile-tRNA_ligase"/>
</dbReference>
<sequence length="1162" mass="133549">MLLRLQAIACLALVIPLAVLSFRRRDNGSQLHRGFHPFYTLCLKDNINRYNNGSHLYSVSIDQEYVKNNDEIKKTLNLPQNIWPKRSNFFKANIERQIRIQSFWKHYDVYRLLLERRLAYFGNKEFNDSRVTQKTCIILDGPPYANGNAHYGHFLNKTIKDVLLRASLLDGKLALLLPGWDCHGIPIESKVLQNTGYHPGQSRTDITETGLPLAVDIRQKCSQVATKSIEAQKKVFESAGVWALWKDFYATYHFYYEQQVMEAFEKLLQSNLIYRARCPQHYSTQSQSVLSYAELQTKQLDTLTALVGFELVDNTDVLRALDFHRPLAEVRLVCWTTTPWTLPANRGVLINAITDYNLYYRDGILYVMNNNENFGIFSEKHYVGTLSGSIFVGKEIINPVTGAIYKVHDHCGVIEDKGTGIVHAAPAHGMVDFKILSNYPGFTIHDGYVNDPNAITNVIDENERYYPGVHPLLDNKLIKEVDTECLRKVLGTSLLHTEVQNLPVDVDNRFGNRTHVRLTKQWFLSLLQRKACIPKLDEMKIYPEGAKNYLKKIIANRAQDWCISRQRIWGIPIPIAFVDVDALDDPELAKLYNIDYHVPGTAQGEYCLKVNVDSLPHYELGDRVFRKLNYKADSLDIWFESALANRVTINRLREILLTMAKNVAPQQNYEFRELIPEYAIEGQDQFRGWYQSSILVNYLLQNDTKCLLAKGIITHGFVNDDSGNKLSKRNQPSETQDTVNLDNMKHTTTDNIDQDGTDAPLTGPSNKKLTHKQQIDIPNVAKAGLDKMLGMEYYEDTELIELDEPQSLGADVLRLWACSNDFKRKDIQLNNSNISEAVDLAKKIANFFKYAIGVTHDCKIKSDTCRLRLDYFNALDIYMLKLSYDLVYTARKYFKEGCLHKVVRELEIFLTRFSNIYVSYCKDRLYCDVKHGWSRTCAQIIIKKIMRNVLDVVAPIMPHMAEDVYQTIHNVTMPQKRKDMANIKSVFGKRWMKMPNYLSKVDVNTAIGTLLDLRNLVNKLRPQRDDKELIILCDSDATISQMLNVETTAKVDLRLLLGVANVRILPKSRDYVPPETSIKGNGYEIWLVETDYSKCQRCWLYRQEVTQGFCERCASICTSPPDYDMPMDSTDTSDQETVEEEVDCAMLDDNDGTIEDEEYFDE</sequence>
<reference evidence="12 13" key="1">
    <citation type="journal article" date="2007" name="PLoS Pathog.">
        <title>Genome sequence of Babesia bovis and comparative analysis of apicomplexan hemoprotozoa.</title>
        <authorList>
            <person name="Brayton K.A."/>
            <person name="Lau A.O.T."/>
            <person name="Herndon D.R."/>
            <person name="Hannick L."/>
            <person name="Kappmeyer L.S."/>
            <person name="Berens S.J."/>
            <person name="Bidwell S.L."/>
            <person name="Brown W.C."/>
            <person name="Crabtree J."/>
            <person name="Fadrosh D."/>
            <person name="Feldblum T."/>
            <person name="Forberger H.A."/>
            <person name="Haas B.J."/>
            <person name="Howell J.M."/>
            <person name="Khouri H."/>
            <person name="Koo H."/>
            <person name="Mann D.J."/>
            <person name="Norimine J."/>
            <person name="Paulsen I.T."/>
            <person name="Radune D."/>
            <person name="Ren Q."/>
            <person name="Smith R.K. Jr."/>
            <person name="Suarez C.E."/>
            <person name="White O."/>
            <person name="Wortman J.R."/>
            <person name="Knowles D.P. Jr."/>
            <person name="McElwain T.F."/>
            <person name="Nene V.M."/>
        </authorList>
    </citation>
    <scope>NUCLEOTIDE SEQUENCE [LARGE SCALE GENOMIC DNA]</scope>
    <source>
        <strain evidence="12">T2Bo</strain>
    </source>
</reference>
<evidence type="ECO:0000313" key="13">
    <source>
        <dbReference type="Proteomes" id="UP000002173"/>
    </source>
</evidence>
<dbReference type="GO" id="GO:0032543">
    <property type="term" value="P:mitochondrial translation"/>
    <property type="evidence" value="ECO:0007669"/>
    <property type="project" value="TreeGrafter"/>
</dbReference>
<keyword evidence="4" id="KW-0067">ATP-binding</keyword>